<dbReference type="InterPro" id="IPR039057">
    <property type="entry name" value="Spo22/ZIP4"/>
</dbReference>
<proteinExistence type="predicted"/>
<sequence>MATNPSRSLKDQTKAILYSETLELLNKVLHRLPLLTDTASRSIRRQLDDEGAKLWNICVQRMRSINGHDDTVLLSRVKALAYAMLDAAAPNTGPGNDRSLRLAFKVTKVCIGHGLVDLSQKMMESAATRLDNLEKSESITHNLDLDSFTTEYYMLRIYLAWSQERPDIADHLFSKIPEIKTKEQQRVVLDICYAIGNLALSSIKYESATMWLDRALTVCESCPHGEGQEPDRGLKDKKLLILHVFARANLHLATAASEGQLGRALDLLKAEYGDSFPVVLIQLEVLSKKGAVGEEYLETIKFAIQVMNDDEASVKTVYHYVMKLGSSSQEPFVDTCGQLLDKLVSSTIGTKELWMERIFVSIIWTLTNTPSGKDHCPTLAEAAAHKMTGYGLSELSEGATNGSLILIWKYIDTMLAKESISVAKQWCRFVLKQTVFKKTPDTEAKFFRKLILCFLEKSDASASPMIFDEVPKSCKTCPLTLYLMFRLTLLADDTSLATANLQSLCMAGADATYIWSCIADALQLGKTDITLRSLQGLIAVSDDNGFERMQILQLLQYVICVVCEESITASAGYRLEYVVSLFDSGLEAAGRELKLFTPSNFHWFSCKSYSIAFKLRKSSSSQTVIKLLEISMKFTELYQKEPREDPDARLSEHSLRCTFLQTTIILTEARREKSSTKKATHYKKAHEVINQFQTHIQSLDLDPTQQNWLDKYRIILSFDFEATLFLRQWSTLSTIIEKSKPIVDAKLSSVFLDCLLRSGAPSSYLSQFVKQIIRTFHTSPSPSLASSNFSSLTLPRHLHCLFSLATQAEEYILAESVLDQALLLAQPNTKHQTQSQSKSENQYQKEELQWLATLSFNRAVEYFLMSADEDCRRWAGKAIALADLVGGDDRGDLGRLLRGKFEGMMS</sequence>
<dbReference type="PANTHER" id="PTHR40375:SF2">
    <property type="entry name" value="SPORULATION-SPECIFIC PROTEIN 22"/>
    <property type="match status" value="1"/>
</dbReference>
<dbReference type="Pfam" id="PF08631">
    <property type="entry name" value="SPO22"/>
    <property type="match status" value="1"/>
</dbReference>
<keyword evidence="1" id="KW-0469">Meiosis</keyword>
<protein>
    <submittedName>
        <fullName evidence="2">Meiosis protein SPO22/ZIP4 like-domain-containing protein</fullName>
    </submittedName>
</protein>
<name>A0ABR4IZ30_9EURO</name>
<evidence type="ECO:0000256" key="1">
    <source>
        <dbReference type="ARBA" id="ARBA00023254"/>
    </source>
</evidence>
<organism evidence="2 3">
    <name type="scientific">Aspergillus cavernicola</name>
    <dbReference type="NCBI Taxonomy" id="176166"/>
    <lineage>
        <taxon>Eukaryota</taxon>
        <taxon>Fungi</taxon>
        <taxon>Dikarya</taxon>
        <taxon>Ascomycota</taxon>
        <taxon>Pezizomycotina</taxon>
        <taxon>Eurotiomycetes</taxon>
        <taxon>Eurotiomycetidae</taxon>
        <taxon>Eurotiales</taxon>
        <taxon>Aspergillaceae</taxon>
        <taxon>Aspergillus</taxon>
        <taxon>Aspergillus subgen. Nidulantes</taxon>
    </lineage>
</organism>
<dbReference type="PANTHER" id="PTHR40375">
    <property type="entry name" value="SPORULATION-SPECIFIC PROTEIN 22"/>
    <property type="match status" value="1"/>
</dbReference>
<keyword evidence="3" id="KW-1185">Reference proteome</keyword>
<comment type="caution">
    <text evidence="2">The sequence shown here is derived from an EMBL/GenBank/DDBJ whole genome shotgun (WGS) entry which is preliminary data.</text>
</comment>
<dbReference type="EMBL" id="JBFXLS010000005">
    <property type="protein sequence ID" value="KAL2833000.1"/>
    <property type="molecule type" value="Genomic_DNA"/>
</dbReference>
<dbReference type="InterPro" id="IPR013940">
    <property type="entry name" value="Spo22/ZIP4/TEX11"/>
</dbReference>
<accession>A0ABR4IZ30</accession>
<evidence type="ECO:0000313" key="2">
    <source>
        <dbReference type="EMBL" id="KAL2833000.1"/>
    </source>
</evidence>
<reference evidence="2 3" key="1">
    <citation type="submission" date="2024-07" db="EMBL/GenBank/DDBJ databases">
        <title>Section-level genome sequencing and comparative genomics of Aspergillus sections Usti and Cavernicolus.</title>
        <authorList>
            <consortium name="Lawrence Berkeley National Laboratory"/>
            <person name="Nybo J.L."/>
            <person name="Vesth T.C."/>
            <person name="Theobald S."/>
            <person name="Frisvad J.C."/>
            <person name="Larsen T.O."/>
            <person name="Kjaerboelling I."/>
            <person name="Rothschild-Mancinelli K."/>
            <person name="Lyhne E.K."/>
            <person name="Kogle M.E."/>
            <person name="Barry K."/>
            <person name="Clum A."/>
            <person name="Na H."/>
            <person name="Ledsgaard L."/>
            <person name="Lin J."/>
            <person name="Lipzen A."/>
            <person name="Kuo A."/>
            <person name="Riley R."/>
            <person name="Mondo S."/>
            <person name="LaButti K."/>
            <person name="Haridas S."/>
            <person name="Pangalinan J."/>
            <person name="Salamov A.A."/>
            <person name="Simmons B.A."/>
            <person name="Magnuson J.K."/>
            <person name="Chen J."/>
            <person name="Drula E."/>
            <person name="Henrissat B."/>
            <person name="Wiebenga A."/>
            <person name="Lubbers R.J."/>
            <person name="Gomes A.C."/>
            <person name="Makela M.R."/>
            <person name="Stajich J."/>
            <person name="Grigoriev I.V."/>
            <person name="Mortensen U.H."/>
            <person name="De vries R.P."/>
            <person name="Baker S.E."/>
            <person name="Andersen M.R."/>
        </authorList>
    </citation>
    <scope>NUCLEOTIDE SEQUENCE [LARGE SCALE GENOMIC DNA]</scope>
    <source>
        <strain evidence="2 3">CBS 600.67</strain>
    </source>
</reference>
<evidence type="ECO:0000313" key="3">
    <source>
        <dbReference type="Proteomes" id="UP001610335"/>
    </source>
</evidence>
<gene>
    <name evidence="2" type="ORF">BDW59DRAFT_169251</name>
</gene>
<dbReference type="Proteomes" id="UP001610335">
    <property type="component" value="Unassembled WGS sequence"/>
</dbReference>